<reference evidence="14 15" key="1">
    <citation type="submission" date="2018-09" db="EMBL/GenBank/DDBJ databases">
        <title>Phylogeny of the Shewanellaceae, and recommendation for two new genera, Pseudoshewanella and Parashewanella.</title>
        <authorList>
            <person name="Wang G."/>
        </authorList>
    </citation>
    <scope>NUCLEOTIDE SEQUENCE [LARGE SCALE GENOMIC DNA]</scope>
    <source>
        <strain evidence="14 15">KCTC 22492</strain>
    </source>
</reference>
<evidence type="ECO:0000256" key="9">
    <source>
        <dbReference type="ARBA" id="ARBA00040743"/>
    </source>
</evidence>
<dbReference type="PANTHER" id="PTHR47529">
    <property type="entry name" value="PEPTIDYL-PROLYL CIS-TRANS ISOMERASE D"/>
    <property type="match status" value="1"/>
</dbReference>
<evidence type="ECO:0000256" key="4">
    <source>
        <dbReference type="ARBA" id="ARBA00022692"/>
    </source>
</evidence>
<dbReference type="SUPFAM" id="SSF54534">
    <property type="entry name" value="FKBP-like"/>
    <property type="match status" value="1"/>
</dbReference>
<dbReference type="AlphaFoldDB" id="A0A3A6TK87"/>
<dbReference type="PANTHER" id="PTHR47529:SF1">
    <property type="entry name" value="PERIPLASMIC CHAPERONE PPID"/>
    <property type="match status" value="1"/>
</dbReference>
<keyword evidence="5 12" id="KW-1133">Transmembrane helix</keyword>
<feature type="domain" description="PpiC" evidence="13">
    <location>
        <begin position="268"/>
        <end position="365"/>
    </location>
</feature>
<evidence type="ECO:0000256" key="7">
    <source>
        <dbReference type="ARBA" id="ARBA00023186"/>
    </source>
</evidence>
<evidence type="ECO:0000256" key="3">
    <source>
        <dbReference type="ARBA" id="ARBA00022519"/>
    </source>
</evidence>
<keyword evidence="3" id="KW-0997">Cell inner membrane</keyword>
<dbReference type="Pfam" id="PF13624">
    <property type="entry name" value="SurA_N_3"/>
    <property type="match status" value="1"/>
</dbReference>
<dbReference type="GO" id="GO:0003755">
    <property type="term" value="F:peptidyl-prolyl cis-trans isomerase activity"/>
    <property type="evidence" value="ECO:0007669"/>
    <property type="project" value="UniProtKB-KW"/>
</dbReference>
<sequence>MLEKIREGSQGVIAKSILVLVILSFAFAGISSYLGTTTEAPAATVNGEEISKAEFDQAYQNERGRLQQQLGEMFDTLAANDSYLETIKQNALDRLVSQKLLDQTAAKLGLTASDEQIRQAIIAEPAFHVDGVFDNDRYLALLSQLGYQPLAFRNTMRVDLTRRQLINATVGSEFALKGEAKQIAELQGQSRDIRYAIVNSEPFLAGITVTDEQAKEYYDINTTQFIRPEMVSLDYVELNAVDLSNNISVTEDQAQAYYDEHKAQYQTIEKRLPAHILIQFGDDEAKAEVKIKAIKKQLDEGANFTELAKKDSEDTFSGAEGGKLDWYEQGVMDPAFDDAMFALEKGQVSDVVKSDFGFHLIKLLDVQPVKTQSFAEVKTQIIDDLKQNEAQDKFFTLQQSLADTSYEVPDSLDEAAETINAEVKHTALFSRNTIPAELNNPAVIKAAFSDQVLQSGLNSDVIELGDDHVLVLRVNEHKVAGTKSFDEVKLDVITRIKQEQATEAAQVKVDEYAASIKAGKSEVELKTKTKLHRYDRELDSAIVNKAFQMTGSKSESAMSIATVSLAQGSAVVIVDKVNAAEGIDDTVIDSLKLQLTNQYSEQDYRALIAYLKAHAEITYSSNLDEEKGLL</sequence>
<keyword evidence="4 12" id="KW-0812">Transmembrane</keyword>
<organism evidence="14 15">
    <name type="scientific">Parashewanella spongiae</name>
    <dbReference type="NCBI Taxonomy" id="342950"/>
    <lineage>
        <taxon>Bacteria</taxon>
        <taxon>Pseudomonadati</taxon>
        <taxon>Pseudomonadota</taxon>
        <taxon>Gammaproteobacteria</taxon>
        <taxon>Alteromonadales</taxon>
        <taxon>Shewanellaceae</taxon>
        <taxon>Parashewanella</taxon>
    </lineage>
</organism>
<comment type="subcellular location">
    <subcellularLocation>
        <location evidence="1">Cell inner membrane</location>
        <topology evidence="1">Single-pass type II membrane protein</topology>
        <orientation evidence="1">Periplasmic side</orientation>
    </subcellularLocation>
</comment>
<keyword evidence="11 14" id="KW-0413">Isomerase</keyword>
<evidence type="ECO:0000256" key="11">
    <source>
        <dbReference type="PROSITE-ProRule" id="PRU00278"/>
    </source>
</evidence>
<evidence type="ECO:0000313" key="15">
    <source>
        <dbReference type="Proteomes" id="UP000273022"/>
    </source>
</evidence>
<evidence type="ECO:0000256" key="2">
    <source>
        <dbReference type="ARBA" id="ARBA00022475"/>
    </source>
</evidence>
<keyword evidence="15" id="KW-1185">Reference proteome</keyword>
<evidence type="ECO:0000256" key="8">
    <source>
        <dbReference type="ARBA" id="ARBA00038408"/>
    </source>
</evidence>
<accession>A0A3A6TK87</accession>
<evidence type="ECO:0000259" key="13">
    <source>
        <dbReference type="PROSITE" id="PS50198"/>
    </source>
</evidence>
<keyword evidence="7" id="KW-0143">Chaperone</keyword>
<dbReference type="InterPro" id="IPR000297">
    <property type="entry name" value="PPIase_PpiC"/>
</dbReference>
<dbReference type="GO" id="GO:0005886">
    <property type="term" value="C:plasma membrane"/>
    <property type="evidence" value="ECO:0007669"/>
    <property type="project" value="UniProtKB-SubCell"/>
</dbReference>
<dbReference type="InterPro" id="IPR052029">
    <property type="entry name" value="PpiD_chaperone"/>
</dbReference>
<keyword evidence="6 12" id="KW-0472">Membrane</keyword>
<name>A0A3A6TK87_9GAMM</name>
<evidence type="ECO:0000256" key="12">
    <source>
        <dbReference type="SAM" id="Phobius"/>
    </source>
</evidence>
<keyword evidence="11" id="KW-0697">Rotamase</keyword>
<dbReference type="PROSITE" id="PS50198">
    <property type="entry name" value="PPIC_PPIASE_2"/>
    <property type="match status" value="1"/>
</dbReference>
<dbReference type="OrthoDB" id="9812372at2"/>
<comment type="caution">
    <text evidence="14">The sequence shown here is derived from an EMBL/GenBank/DDBJ whole genome shotgun (WGS) entry which is preliminary data.</text>
</comment>
<dbReference type="Proteomes" id="UP000273022">
    <property type="component" value="Unassembled WGS sequence"/>
</dbReference>
<evidence type="ECO:0000256" key="1">
    <source>
        <dbReference type="ARBA" id="ARBA00004382"/>
    </source>
</evidence>
<gene>
    <name evidence="14" type="ORF">D5R81_14290</name>
</gene>
<dbReference type="Gene3D" id="3.10.50.40">
    <property type="match status" value="1"/>
</dbReference>
<dbReference type="InterPro" id="IPR046357">
    <property type="entry name" value="PPIase_dom_sf"/>
</dbReference>
<feature type="transmembrane region" description="Helical" evidence="12">
    <location>
        <begin position="12"/>
        <end position="34"/>
    </location>
</feature>
<dbReference type="Gene3D" id="1.10.4030.10">
    <property type="entry name" value="Porin chaperone SurA, peptide-binding domain"/>
    <property type="match status" value="1"/>
</dbReference>
<evidence type="ECO:0000256" key="6">
    <source>
        <dbReference type="ARBA" id="ARBA00023136"/>
    </source>
</evidence>
<dbReference type="Pfam" id="PF13616">
    <property type="entry name" value="Rotamase_3"/>
    <property type="match status" value="1"/>
</dbReference>
<evidence type="ECO:0000256" key="5">
    <source>
        <dbReference type="ARBA" id="ARBA00022989"/>
    </source>
</evidence>
<protein>
    <recommendedName>
        <fullName evidence="9">Periplasmic chaperone PpiD</fullName>
    </recommendedName>
    <alternativeName>
        <fullName evidence="10">Periplasmic folding chaperone</fullName>
    </alternativeName>
</protein>
<proteinExistence type="inferred from homology"/>
<evidence type="ECO:0000313" key="14">
    <source>
        <dbReference type="EMBL" id="RJY10648.1"/>
    </source>
</evidence>
<dbReference type="InterPro" id="IPR027304">
    <property type="entry name" value="Trigger_fact/SurA_dom_sf"/>
</dbReference>
<comment type="similarity">
    <text evidence="8">Belongs to the PpiD chaperone family.</text>
</comment>
<dbReference type="EMBL" id="QYYH01000098">
    <property type="protein sequence ID" value="RJY10648.1"/>
    <property type="molecule type" value="Genomic_DNA"/>
</dbReference>
<dbReference type="SUPFAM" id="SSF109998">
    <property type="entry name" value="Triger factor/SurA peptide-binding domain-like"/>
    <property type="match status" value="1"/>
</dbReference>
<evidence type="ECO:0000256" key="10">
    <source>
        <dbReference type="ARBA" id="ARBA00042775"/>
    </source>
</evidence>
<dbReference type="RefSeq" id="WP_121854311.1">
    <property type="nucleotide sequence ID" value="NZ_CP037952.1"/>
</dbReference>
<keyword evidence="2" id="KW-1003">Cell membrane</keyword>